<proteinExistence type="predicted"/>
<dbReference type="Proteomes" id="UP000594454">
    <property type="component" value="Chromosome 5"/>
</dbReference>
<reference evidence="1 2" key="1">
    <citation type="submission" date="2020-11" db="EMBL/GenBank/DDBJ databases">
        <authorList>
            <person name="Wallbank WR R."/>
            <person name="Pardo Diaz C."/>
            <person name="Kozak K."/>
            <person name="Martin S."/>
            <person name="Jiggins C."/>
            <person name="Moest M."/>
            <person name="Warren A I."/>
            <person name="Generalovic N T."/>
            <person name="Byers J.R.P. K."/>
            <person name="Montejo-Kovacevich G."/>
            <person name="Yen C E."/>
        </authorList>
    </citation>
    <scope>NUCLEOTIDE SEQUENCE [LARGE SCALE GENOMIC DNA]</scope>
</reference>
<dbReference type="InParanoid" id="A0A7R8YYI3"/>
<feature type="non-terminal residue" evidence="1">
    <location>
        <position position="1"/>
    </location>
</feature>
<sequence length="22" mass="2524">IEPKRKIFVTEADRLLKPLTVG</sequence>
<name>A0A7R8YYI3_HERIL</name>
<evidence type="ECO:0000313" key="1">
    <source>
        <dbReference type="EMBL" id="CAD7090123.1"/>
    </source>
</evidence>
<organism evidence="1 2">
    <name type="scientific">Hermetia illucens</name>
    <name type="common">Black soldier fly</name>
    <dbReference type="NCBI Taxonomy" id="343691"/>
    <lineage>
        <taxon>Eukaryota</taxon>
        <taxon>Metazoa</taxon>
        <taxon>Ecdysozoa</taxon>
        <taxon>Arthropoda</taxon>
        <taxon>Hexapoda</taxon>
        <taxon>Insecta</taxon>
        <taxon>Pterygota</taxon>
        <taxon>Neoptera</taxon>
        <taxon>Endopterygota</taxon>
        <taxon>Diptera</taxon>
        <taxon>Brachycera</taxon>
        <taxon>Stratiomyomorpha</taxon>
        <taxon>Stratiomyidae</taxon>
        <taxon>Hermetiinae</taxon>
        <taxon>Hermetia</taxon>
    </lineage>
</organism>
<protein>
    <submittedName>
        <fullName evidence="1">Uncharacterized protein</fullName>
    </submittedName>
</protein>
<evidence type="ECO:0000313" key="2">
    <source>
        <dbReference type="Proteomes" id="UP000594454"/>
    </source>
</evidence>
<dbReference type="EMBL" id="LR899013">
    <property type="protein sequence ID" value="CAD7090123.1"/>
    <property type="molecule type" value="Genomic_DNA"/>
</dbReference>
<accession>A0A7R8YYI3</accession>
<keyword evidence="2" id="KW-1185">Reference proteome</keyword>
<gene>
    <name evidence="1" type="ORF">HERILL_LOCUS12629</name>
</gene>
<dbReference type="AlphaFoldDB" id="A0A7R8YYI3"/>